<evidence type="ECO:0000256" key="3">
    <source>
        <dbReference type="SAM" id="MobiDB-lite"/>
    </source>
</evidence>
<dbReference type="InterPro" id="IPR041916">
    <property type="entry name" value="Anti_sigma_zinc_sf"/>
</dbReference>
<feature type="domain" description="Putative zinc-finger" evidence="5">
    <location>
        <begin position="31"/>
        <end position="59"/>
    </location>
</feature>
<evidence type="ECO:0000313" key="7">
    <source>
        <dbReference type="Proteomes" id="UP001500897"/>
    </source>
</evidence>
<keyword evidence="2" id="KW-0804">Transcription</keyword>
<evidence type="ECO:0000256" key="2">
    <source>
        <dbReference type="ARBA" id="ARBA00023163"/>
    </source>
</evidence>
<protein>
    <submittedName>
        <fullName evidence="6">Zf-HC2 domain-containing protein</fullName>
    </submittedName>
</protein>
<keyword evidence="4" id="KW-1133">Transmembrane helix</keyword>
<keyword evidence="4" id="KW-0472">Membrane</keyword>
<accession>A0ABN2WF74</accession>
<name>A0ABN2WF74_9ACTN</name>
<keyword evidence="1" id="KW-0805">Transcription regulation</keyword>
<comment type="caution">
    <text evidence="6">The sequence shown here is derived from an EMBL/GenBank/DDBJ whole genome shotgun (WGS) entry which is preliminary data.</text>
</comment>
<evidence type="ECO:0000259" key="5">
    <source>
        <dbReference type="Pfam" id="PF13490"/>
    </source>
</evidence>
<dbReference type="Proteomes" id="UP001500897">
    <property type="component" value="Unassembled WGS sequence"/>
</dbReference>
<feature type="region of interest" description="Disordered" evidence="3">
    <location>
        <begin position="1"/>
        <end position="31"/>
    </location>
</feature>
<dbReference type="Pfam" id="PF13490">
    <property type="entry name" value="zf-HC2"/>
    <property type="match status" value="1"/>
</dbReference>
<dbReference type="EMBL" id="BAAANS010000005">
    <property type="protein sequence ID" value="GAA2089045.1"/>
    <property type="molecule type" value="Genomic_DNA"/>
</dbReference>
<evidence type="ECO:0000313" key="6">
    <source>
        <dbReference type="EMBL" id="GAA2089045.1"/>
    </source>
</evidence>
<gene>
    <name evidence="6" type="ORF">GCM10009759_11620</name>
</gene>
<feature type="transmembrane region" description="Helical" evidence="4">
    <location>
        <begin position="106"/>
        <end position="127"/>
    </location>
</feature>
<dbReference type="RefSeq" id="WP_344550686.1">
    <property type="nucleotide sequence ID" value="NZ_BAAANS010000005.1"/>
</dbReference>
<proteinExistence type="predicted"/>
<organism evidence="6 7">
    <name type="scientific">Kitasatospora saccharophila</name>
    <dbReference type="NCBI Taxonomy" id="407973"/>
    <lineage>
        <taxon>Bacteria</taxon>
        <taxon>Bacillati</taxon>
        <taxon>Actinomycetota</taxon>
        <taxon>Actinomycetes</taxon>
        <taxon>Kitasatosporales</taxon>
        <taxon>Streptomycetaceae</taxon>
        <taxon>Kitasatospora</taxon>
    </lineage>
</organism>
<evidence type="ECO:0000256" key="4">
    <source>
        <dbReference type="SAM" id="Phobius"/>
    </source>
</evidence>
<dbReference type="Gene3D" id="1.10.10.1320">
    <property type="entry name" value="Anti-sigma factor, zinc-finger domain"/>
    <property type="match status" value="1"/>
</dbReference>
<evidence type="ECO:0000256" key="1">
    <source>
        <dbReference type="ARBA" id="ARBA00023015"/>
    </source>
</evidence>
<dbReference type="InterPro" id="IPR027383">
    <property type="entry name" value="Znf_put"/>
</dbReference>
<sequence length="243" mass="25096">MTAPREPYDGPHDGPHDDGPHDDSPYEDPHADLGAHLLGVLEPERAARFAEHLAHCPRCTAEAAELAPTTALLAELAADALPEPAGEELLLGRVSAERRRAKVRRLVLAAVAAILALGGPAVTWAVVQSSQVAATAQRFSATDPATGVSATVGVDPAAWGSRITLDLDRVPGPQTCELVAVGTDGTRQTVTSWTVPPTGYGATTGLRTAGGSGLPPAAIARFEVRSGTSVLVTVPVPGAHWKQ</sequence>
<keyword evidence="7" id="KW-1185">Reference proteome</keyword>
<reference evidence="6 7" key="1">
    <citation type="journal article" date="2019" name="Int. J. Syst. Evol. Microbiol.">
        <title>The Global Catalogue of Microorganisms (GCM) 10K type strain sequencing project: providing services to taxonomists for standard genome sequencing and annotation.</title>
        <authorList>
            <consortium name="The Broad Institute Genomics Platform"/>
            <consortium name="The Broad Institute Genome Sequencing Center for Infectious Disease"/>
            <person name="Wu L."/>
            <person name="Ma J."/>
        </authorList>
    </citation>
    <scope>NUCLEOTIDE SEQUENCE [LARGE SCALE GENOMIC DNA]</scope>
    <source>
        <strain evidence="6 7">JCM 14559</strain>
    </source>
</reference>
<keyword evidence="4" id="KW-0812">Transmembrane</keyword>